<comment type="caution">
    <text evidence="1">The sequence shown here is derived from an EMBL/GenBank/DDBJ whole genome shotgun (WGS) entry which is preliminary data.</text>
</comment>
<organism evidence="1 2">
    <name type="scientific">Corallococcus exiguus</name>
    <dbReference type="NCBI Taxonomy" id="83462"/>
    <lineage>
        <taxon>Bacteria</taxon>
        <taxon>Pseudomonadati</taxon>
        <taxon>Myxococcota</taxon>
        <taxon>Myxococcia</taxon>
        <taxon>Myxococcales</taxon>
        <taxon>Cystobacterineae</taxon>
        <taxon>Myxococcaceae</taxon>
        <taxon>Corallococcus</taxon>
    </lineage>
</organism>
<name>A0A7X4Y863_9BACT</name>
<evidence type="ECO:0000313" key="2">
    <source>
        <dbReference type="Proteomes" id="UP000537825"/>
    </source>
</evidence>
<dbReference type="EMBL" id="JAAAPK010000002">
    <property type="protein sequence ID" value="NBC39889.1"/>
    <property type="molecule type" value="Genomic_DNA"/>
</dbReference>
<keyword evidence="2" id="KW-1185">Reference proteome</keyword>
<dbReference type="AlphaFoldDB" id="A0A7X4Y863"/>
<evidence type="ECO:0000313" key="1">
    <source>
        <dbReference type="EMBL" id="NBC39889.1"/>
    </source>
</evidence>
<dbReference type="Proteomes" id="UP000537825">
    <property type="component" value="Unassembled WGS sequence"/>
</dbReference>
<gene>
    <name evidence="1" type="ORF">GTZ93_08600</name>
</gene>
<accession>A0A7X4Y863</accession>
<reference evidence="1 2" key="1">
    <citation type="submission" date="2020-01" db="EMBL/GenBank/DDBJ databases">
        <title>The draft genome sequence of Corallococcus exiguus DSM 14696.</title>
        <authorList>
            <person name="Zhang X."/>
            <person name="Zhu H."/>
        </authorList>
    </citation>
    <scope>NUCLEOTIDE SEQUENCE [LARGE SCALE GENOMIC DNA]</scope>
    <source>
        <strain evidence="1 2">DSM 14696</strain>
    </source>
</reference>
<dbReference type="RefSeq" id="WP_139919162.1">
    <property type="nucleotide sequence ID" value="NZ_CBCSLE010000054.1"/>
</dbReference>
<protein>
    <submittedName>
        <fullName evidence="1">Uncharacterized protein</fullName>
    </submittedName>
</protein>
<sequence length="78" mass="8410">MAAPVKSNLFTSLGSRFTETPDLTGRGDELDPVSVNPIIHPGAIWVVFVVDNQMEHAFLGLSGFGHTRGCHARAYGKN</sequence>
<proteinExistence type="predicted"/>